<proteinExistence type="predicted"/>
<evidence type="ECO:0000313" key="2">
    <source>
        <dbReference type="WBParaSite" id="RSKR_0000517600.1"/>
    </source>
</evidence>
<dbReference type="WBParaSite" id="RSKR_0000517600.1">
    <property type="protein sequence ID" value="RSKR_0000517600.1"/>
    <property type="gene ID" value="RSKR_0000517600"/>
</dbReference>
<accession>A0AC35TWD0</accession>
<sequence>MGKPTQSQRTSAEIVEQAPDQPPPVYTPFGPADDKEVRVPLNENSIPRPVATPMWIRIQKQINKLNWKVKLGICVAFAALVLIIIAFINGFSELESDDTIQQPPPPEKNPLTFNFAEITSHEHYDSKKLSYDAINKQLILSTYDVNFNRLEVKTFKLRKDVNGLIETVEDDISHVIKADERFDECMQYDVASYCCQLNFETRCFHNADGIVVNSTIESAHLPQTYQRVSKNENVLVALNKHTRSFLDMKTNKVKDIEKCCEGTNKKSMGFYFPASSANTVNELVKDGNNYKVCGYQLSHSTDNHYERTQSECIDAGIDYDPESPHVKFCSNPSYIAILVHEHRDNEVKWKLSFKFWEGDQVYTMSRIDSSTDQKMVLSCEAHNIDVYVSTTSKILRYDVKLPPSEDD</sequence>
<protein>
    <submittedName>
        <fullName evidence="2">DUF4793 domain-containing protein</fullName>
    </submittedName>
</protein>
<name>A0AC35TWD0_9BILA</name>
<organism evidence="1 2">
    <name type="scientific">Rhabditophanes sp. KR3021</name>
    <dbReference type="NCBI Taxonomy" id="114890"/>
    <lineage>
        <taxon>Eukaryota</taxon>
        <taxon>Metazoa</taxon>
        <taxon>Ecdysozoa</taxon>
        <taxon>Nematoda</taxon>
        <taxon>Chromadorea</taxon>
        <taxon>Rhabditida</taxon>
        <taxon>Tylenchina</taxon>
        <taxon>Panagrolaimomorpha</taxon>
        <taxon>Strongyloidoidea</taxon>
        <taxon>Alloionematidae</taxon>
        <taxon>Rhabditophanes</taxon>
    </lineage>
</organism>
<evidence type="ECO:0000313" key="1">
    <source>
        <dbReference type="Proteomes" id="UP000095286"/>
    </source>
</evidence>
<dbReference type="Proteomes" id="UP000095286">
    <property type="component" value="Unplaced"/>
</dbReference>
<reference evidence="2" key="1">
    <citation type="submission" date="2016-11" db="UniProtKB">
        <authorList>
            <consortium name="WormBaseParasite"/>
        </authorList>
    </citation>
    <scope>IDENTIFICATION</scope>
    <source>
        <strain evidence="2">KR3021</strain>
    </source>
</reference>